<evidence type="ECO:0000313" key="1">
    <source>
        <dbReference type="EMBL" id="CAB4851134.1"/>
    </source>
</evidence>
<dbReference type="PANTHER" id="PTHR14136">
    <property type="entry name" value="BTB_POZ DOMAIN-CONTAINING PROTEIN KCTD9"/>
    <property type="match status" value="1"/>
</dbReference>
<accession>A0A6J7C1V1</accession>
<gene>
    <name evidence="1" type="ORF">UFOPK3267_01415</name>
</gene>
<dbReference type="Pfam" id="PF00805">
    <property type="entry name" value="Pentapeptide"/>
    <property type="match status" value="1"/>
</dbReference>
<name>A0A6J7C1V1_9ZZZZ</name>
<dbReference type="PANTHER" id="PTHR14136:SF17">
    <property type="entry name" value="BTB_POZ DOMAIN-CONTAINING PROTEIN KCTD9"/>
    <property type="match status" value="1"/>
</dbReference>
<dbReference type="InterPro" id="IPR051082">
    <property type="entry name" value="Pentapeptide-BTB/POZ_domain"/>
</dbReference>
<protein>
    <submittedName>
        <fullName evidence="1">Unannotated protein</fullName>
    </submittedName>
</protein>
<dbReference type="AlphaFoldDB" id="A0A6J7C1V1"/>
<sequence length="134" mass="12950">MDANLTDLTSGGISGTPSSLPTGWTLANGYLIGSSANLAGANLTGVDLTGADLTGVNLTGANLTGANLTRATLIRATLTDASISGANLTGADLTDVVSSGLIGPPASLPDGWTIVDGSLTSPLTSPPTSTVAAP</sequence>
<dbReference type="InterPro" id="IPR001646">
    <property type="entry name" value="5peptide_repeat"/>
</dbReference>
<proteinExistence type="predicted"/>
<dbReference type="EMBL" id="CAFBIY010000072">
    <property type="protein sequence ID" value="CAB4851134.1"/>
    <property type="molecule type" value="Genomic_DNA"/>
</dbReference>
<organism evidence="1">
    <name type="scientific">freshwater metagenome</name>
    <dbReference type="NCBI Taxonomy" id="449393"/>
    <lineage>
        <taxon>unclassified sequences</taxon>
        <taxon>metagenomes</taxon>
        <taxon>ecological metagenomes</taxon>
    </lineage>
</organism>
<reference evidence="1" key="1">
    <citation type="submission" date="2020-05" db="EMBL/GenBank/DDBJ databases">
        <authorList>
            <person name="Chiriac C."/>
            <person name="Salcher M."/>
            <person name="Ghai R."/>
            <person name="Kavagutti S V."/>
        </authorList>
    </citation>
    <scope>NUCLEOTIDE SEQUENCE</scope>
</reference>
<dbReference type="Gene3D" id="2.160.20.80">
    <property type="entry name" value="E3 ubiquitin-protein ligase SopA"/>
    <property type="match status" value="1"/>
</dbReference>
<dbReference type="SUPFAM" id="SSF141571">
    <property type="entry name" value="Pentapeptide repeat-like"/>
    <property type="match status" value="1"/>
</dbReference>